<feature type="signal peptide" evidence="1">
    <location>
        <begin position="1"/>
        <end position="22"/>
    </location>
</feature>
<accession>A0A0A9CFC2</accession>
<dbReference type="Pfam" id="PF13966">
    <property type="entry name" value="zf-RVT"/>
    <property type="match status" value="1"/>
</dbReference>
<protein>
    <recommendedName>
        <fullName evidence="2">Reverse transcriptase zinc-binding domain-containing protein</fullName>
    </recommendedName>
</protein>
<organism evidence="3">
    <name type="scientific">Arundo donax</name>
    <name type="common">Giant reed</name>
    <name type="synonym">Donax arundinaceus</name>
    <dbReference type="NCBI Taxonomy" id="35708"/>
    <lineage>
        <taxon>Eukaryota</taxon>
        <taxon>Viridiplantae</taxon>
        <taxon>Streptophyta</taxon>
        <taxon>Embryophyta</taxon>
        <taxon>Tracheophyta</taxon>
        <taxon>Spermatophyta</taxon>
        <taxon>Magnoliopsida</taxon>
        <taxon>Liliopsida</taxon>
        <taxon>Poales</taxon>
        <taxon>Poaceae</taxon>
        <taxon>PACMAD clade</taxon>
        <taxon>Arundinoideae</taxon>
        <taxon>Arundineae</taxon>
        <taxon>Arundo</taxon>
    </lineage>
</organism>
<proteinExistence type="predicted"/>
<feature type="chain" id="PRO_5002043138" description="Reverse transcriptase zinc-binding domain-containing protein" evidence="1">
    <location>
        <begin position="23"/>
        <end position="218"/>
    </location>
</feature>
<sequence>MITIDVLEEFFLILVLLSDVQLQENVEDTYIWTATTSGRFSSRSAYLAFFNGSTGFESWQRIWKAWAPPRVKYFTWLACHDRCWIADRLARRSLPHPARCPLCDQDGETISHLLATCVFTRQAWVQVLSPLGLLQLAPRATETSFPAWWSLAATIVEPHRRKGFNSLVMLMSWMIWKHRNQCVFEGQNPNVTAMLDQIRDEAALWRAAEATVFDTLWS</sequence>
<feature type="domain" description="Reverse transcriptase zinc-binding" evidence="2">
    <location>
        <begin position="40"/>
        <end position="124"/>
    </location>
</feature>
<dbReference type="EMBL" id="GBRH01223604">
    <property type="protein sequence ID" value="JAD74291.1"/>
    <property type="molecule type" value="Transcribed_RNA"/>
</dbReference>
<dbReference type="InterPro" id="IPR026960">
    <property type="entry name" value="RVT-Znf"/>
</dbReference>
<evidence type="ECO:0000313" key="3">
    <source>
        <dbReference type="EMBL" id="JAD74291.1"/>
    </source>
</evidence>
<evidence type="ECO:0000256" key="1">
    <source>
        <dbReference type="SAM" id="SignalP"/>
    </source>
</evidence>
<reference evidence="3" key="1">
    <citation type="submission" date="2014-09" db="EMBL/GenBank/DDBJ databases">
        <authorList>
            <person name="Magalhaes I.L.F."/>
            <person name="Oliveira U."/>
            <person name="Santos F.R."/>
            <person name="Vidigal T.H.D.A."/>
            <person name="Brescovit A.D."/>
            <person name="Santos A.J."/>
        </authorList>
    </citation>
    <scope>NUCLEOTIDE SEQUENCE</scope>
    <source>
        <tissue evidence="3">Shoot tissue taken approximately 20 cm above the soil surface</tissue>
    </source>
</reference>
<reference evidence="3" key="2">
    <citation type="journal article" date="2015" name="Data Brief">
        <title>Shoot transcriptome of the giant reed, Arundo donax.</title>
        <authorList>
            <person name="Barrero R.A."/>
            <person name="Guerrero F.D."/>
            <person name="Moolhuijzen P."/>
            <person name="Goolsby J.A."/>
            <person name="Tidwell J."/>
            <person name="Bellgard S.E."/>
            <person name="Bellgard M.I."/>
        </authorList>
    </citation>
    <scope>NUCLEOTIDE SEQUENCE</scope>
    <source>
        <tissue evidence="3">Shoot tissue taken approximately 20 cm above the soil surface</tissue>
    </source>
</reference>
<dbReference type="AlphaFoldDB" id="A0A0A9CFC2"/>
<name>A0A0A9CFC2_ARUDO</name>
<keyword evidence="1" id="KW-0732">Signal</keyword>
<evidence type="ECO:0000259" key="2">
    <source>
        <dbReference type="Pfam" id="PF13966"/>
    </source>
</evidence>